<dbReference type="CDD" id="cd00293">
    <property type="entry name" value="USP-like"/>
    <property type="match status" value="1"/>
</dbReference>
<dbReference type="Pfam" id="PF00582">
    <property type="entry name" value="Usp"/>
    <property type="match status" value="2"/>
</dbReference>
<evidence type="ECO:0000313" key="4">
    <source>
        <dbReference type="Proteomes" id="UP000521017"/>
    </source>
</evidence>
<dbReference type="Gene3D" id="3.40.50.620">
    <property type="entry name" value="HUPs"/>
    <property type="match status" value="2"/>
</dbReference>
<comment type="similarity">
    <text evidence="1">Belongs to the universal stress protein A family.</text>
</comment>
<dbReference type="PANTHER" id="PTHR46268:SF6">
    <property type="entry name" value="UNIVERSAL STRESS PROTEIN UP12"/>
    <property type="match status" value="1"/>
</dbReference>
<dbReference type="PRINTS" id="PR01438">
    <property type="entry name" value="UNVRSLSTRESS"/>
</dbReference>
<dbReference type="InterPro" id="IPR006016">
    <property type="entry name" value="UspA"/>
</dbReference>
<dbReference type="EMBL" id="JACHCC010000015">
    <property type="protein sequence ID" value="MBB6502795.1"/>
    <property type="molecule type" value="Genomic_DNA"/>
</dbReference>
<gene>
    <name evidence="3" type="ORF">HDF25_004978</name>
</gene>
<comment type="caution">
    <text evidence="3">The sequence shown here is derived from an EMBL/GenBank/DDBJ whole genome shotgun (WGS) entry which is preliminary data.</text>
</comment>
<dbReference type="AlphaFoldDB" id="A0A7X0J809"/>
<protein>
    <submittedName>
        <fullName evidence="3">Nucleotide-binding universal stress UspA family protein</fullName>
    </submittedName>
</protein>
<feature type="domain" description="UspA" evidence="2">
    <location>
        <begin position="157"/>
        <end position="283"/>
    </location>
</feature>
<evidence type="ECO:0000313" key="3">
    <source>
        <dbReference type="EMBL" id="MBB6502795.1"/>
    </source>
</evidence>
<dbReference type="PANTHER" id="PTHR46268">
    <property type="entry name" value="STRESS RESPONSE PROTEIN NHAX"/>
    <property type="match status" value="1"/>
</dbReference>
<accession>A0A7X0J809</accession>
<dbReference type="RefSeq" id="WP_184629035.1">
    <property type="nucleotide sequence ID" value="NZ_JACHCC010000015.1"/>
</dbReference>
<evidence type="ECO:0000259" key="2">
    <source>
        <dbReference type="Pfam" id="PF00582"/>
    </source>
</evidence>
<dbReference type="Proteomes" id="UP000521017">
    <property type="component" value="Unassembled WGS sequence"/>
</dbReference>
<evidence type="ECO:0000256" key="1">
    <source>
        <dbReference type="ARBA" id="ARBA00008791"/>
    </source>
</evidence>
<reference evidence="3 4" key="1">
    <citation type="submission" date="2020-08" db="EMBL/GenBank/DDBJ databases">
        <title>Genomic Encyclopedia of Type Strains, Phase IV (KMG-V): Genome sequencing to study the core and pangenomes of soil and plant-associated prokaryotes.</title>
        <authorList>
            <person name="Whitman W."/>
        </authorList>
    </citation>
    <scope>NUCLEOTIDE SEQUENCE [LARGE SCALE GENOMIC DNA]</scope>
    <source>
        <strain evidence="3 4">M2T3</strain>
    </source>
</reference>
<dbReference type="InterPro" id="IPR014729">
    <property type="entry name" value="Rossmann-like_a/b/a_fold"/>
</dbReference>
<dbReference type="InterPro" id="IPR006015">
    <property type="entry name" value="Universal_stress_UspA"/>
</dbReference>
<feature type="domain" description="UspA" evidence="2">
    <location>
        <begin position="1"/>
        <end position="149"/>
    </location>
</feature>
<dbReference type="SUPFAM" id="SSF52402">
    <property type="entry name" value="Adenine nucleotide alpha hydrolases-like"/>
    <property type="match status" value="2"/>
</dbReference>
<sequence length="306" mass="34568">MKTIAVLTDFSKRAENAARYALHLAQQLKANIILYNSFLVPAGEPLAGQVYWSMEDFNALQEDSEQELNLLASRLKEELTTLPVNAFKPAIHCQCQEGPLYMHLNKLLANKDIIMLVMGTHRKGLSSLIMGNHMRDIIGNTSLPVLVIPENHHFKNIDKIIFATDMSETDLEVLHALTQMAKPSHAEITLAHIQSPEITEKETKKLTWNFLEEVANKINYGKIYYREVKKTPIKEGLKWLSSNVTCSLFVMVHRHKSFLEQLFNISNTQKMAANTNLPLLIYPSLPVSGTSSEMATQENRIASVII</sequence>
<organism evidence="3 4">
    <name type="scientific">Pedobacter cryoconitis</name>
    <dbReference type="NCBI Taxonomy" id="188932"/>
    <lineage>
        <taxon>Bacteria</taxon>
        <taxon>Pseudomonadati</taxon>
        <taxon>Bacteroidota</taxon>
        <taxon>Sphingobacteriia</taxon>
        <taxon>Sphingobacteriales</taxon>
        <taxon>Sphingobacteriaceae</taxon>
        <taxon>Pedobacter</taxon>
    </lineage>
</organism>
<proteinExistence type="inferred from homology"/>
<name>A0A7X0J809_9SPHI</name>